<keyword evidence="5" id="KW-0479">Metal-binding</keyword>
<feature type="compositionally biased region" description="Polar residues" evidence="9">
    <location>
        <begin position="372"/>
        <end position="385"/>
    </location>
</feature>
<dbReference type="EMBL" id="JTDY01003120">
    <property type="protein sequence ID" value="KOB70114.1"/>
    <property type="molecule type" value="Genomic_DNA"/>
</dbReference>
<dbReference type="SUPFAM" id="SSF55486">
    <property type="entry name" value="Metalloproteases ('zincins'), catalytic domain"/>
    <property type="match status" value="1"/>
</dbReference>
<feature type="domain" description="Peptidase M13 C-terminal" evidence="10">
    <location>
        <begin position="533"/>
        <end position="739"/>
    </location>
</feature>
<keyword evidence="8" id="KW-0482">Metalloprotease</keyword>
<evidence type="ECO:0000313" key="12">
    <source>
        <dbReference type="EMBL" id="KOB70114.1"/>
    </source>
</evidence>
<gene>
    <name evidence="12" type="ORF">OBRU01_14394</name>
</gene>
<protein>
    <submittedName>
        <fullName evidence="12">Endothelin-converting enzyme 1</fullName>
    </submittedName>
</protein>
<dbReference type="PANTHER" id="PTHR11733">
    <property type="entry name" value="ZINC METALLOPROTEASE FAMILY M13 NEPRILYSIN-RELATED"/>
    <property type="match status" value="1"/>
</dbReference>
<keyword evidence="4" id="KW-0645">Protease</keyword>
<dbReference type="InterPro" id="IPR008753">
    <property type="entry name" value="Peptidase_M13_N"/>
</dbReference>
<dbReference type="InterPro" id="IPR024079">
    <property type="entry name" value="MetalloPept_cat_dom_sf"/>
</dbReference>
<evidence type="ECO:0000259" key="10">
    <source>
        <dbReference type="Pfam" id="PF01431"/>
    </source>
</evidence>
<dbReference type="GO" id="GO:0005886">
    <property type="term" value="C:plasma membrane"/>
    <property type="evidence" value="ECO:0007669"/>
    <property type="project" value="UniProtKB-SubCell"/>
</dbReference>
<dbReference type="Proteomes" id="UP000037510">
    <property type="component" value="Unassembled WGS sequence"/>
</dbReference>
<name>A0A0L7L499_OPEBR</name>
<evidence type="ECO:0000313" key="13">
    <source>
        <dbReference type="Proteomes" id="UP000037510"/>
    </source>
</evidence>
<reference evidence="12 13" key="1">
    <citation type="journal article" date="2015" name="Genome Biol. Evol.">
        <title>The genome of winter moth (Operophtera brumata) provides a genomic perspective on sexual dimorphism and phenology.</title>
        <authorList>
            <person name="Derks M.F."/>
            <person name="Smit S."/>
            <person name="Salis L."/>
            <person name="Schijlen E."/>
            <person name="Bossers A."/>
            <person name="Mateman C."/>
            <person name="Pijl A.S."/>
            <person name="de Ridder D."/>
            <person name="Groenen M.A."/>
            <person name="Visser M.E."/>
            <person name="Megens H.J."/>
        </authorList>
    </citation>
    <scope>NUCLEOTIDE SEQUENCE [LARGE SCALE GENOMIC DNA]</scope>
    <source>
        <strain evidence="12">WM2013NL</strain>
        <tissue evidence="12">Head and thorax</tissue>
    </source>
</reference>
<dbReference type="Gene3D" id="3.40.390.10">
    <property type="entry name" value="Collagenase (Catalytic Domain)"/>
    <property type="match status" value="1"/>
</dbReference>
<dbReference type="GO" id="GO:0016485">
    <property type="term" value="P:protein processing"/>
    <property type="evidence" value="ECO:0007669"/>
    <property type="project" value="TreeGrafter"/>
</dbReference>
<accession>A0A0L7L499</accession>
<proteinExistence type="inferred from homology"/>
<dbReference type="Pfam" id="PF01431">
    <property type="entry name" value="Peptidase_M13"/>
    <property type="match status" value="1"/>
</dbReference>
<comment type="cofactor">
    <cofactor evidence="1">
        <name>Zn(2+)</name>
        <dbReference type="ChEBI" id="CHEBI:29105"/>
    </cofactor>
</comment>
<dbReference type="PRINTS" id="PR00786">
    <property type="entry name" value="NEPRILYSIN"/>
</dbReference>
<dbReference type="AlphaFoldDB" id="A0A0L7L499"/>
<feature type="compositionally biased region" description="Polar residues" evidence="9">
    <location>
        <begin position="11"/>
        <end position="27"/>
    </location>
</feature>
<dbReference type="Pfam" id="PF05649">
    <property type="entry name" value="Peptidase_M13_N"/>
    <property type="match status" value="1"/>
</dbReference>
<feature type="compositionally biased region" description="Low complexity" evidence="9">
    <location>
        <begin position="44"/>
        <end position="64"/>
    </location>
</feature>
<keyword evidence="13" id="KW-1185">Reference proteome</keyword>
<dbReference type="CDD" id="cd08662">
    <property type="entry name" value="M13"/>
    <property type="match status" value="1"/>
</dbReference>
<feature type="compositionally biased region" description="Basic residues" evidence="9">
    <location>
        <begin position="34"/>
        <end position="43"/>
    </location>
</feature>
<evidence type="ECO:0000259" key="11">
    <source>
        <dbReference type="Pfam" id="PF05649"/>
    </source>
</evidence>
<dbReference type="GO" id="GO:0004222">
    <property type="term" value="F:metalloendopeptidase activity"/>
    <property type="evidence" value="ECO:0007669"/>
    <property type="project" value="InterPro"/>
</dbReference>
<feature type="region of interest" description="Disordered" evidence="9">
    <location>
        <begin position="354"/>
        <end position="385"/>
    </location>
</feature>
<evidence type="ECO:0000256" key="5">
    <source>
        <dbReference type="ARBA" id="ARBA00022723"/>
    </source>
</evidence>
<comment type="similarity">
    <text evidence="3">Belongs to the peptidase M13 family.</text>
</comment>
<dbReference type="GO" id="GO:0046872">
    <property type="term" value="F:metal ion binding"/>
    <property type="evidence" value="ECO:0007669"/>
    <property type="project" value="UniProtKB-KW"/>
</dbReference>
<evidence type="ECO:0000256" key="4">
    <source>
        <dbReference type="ARBA" id="ARBA00022670"/>
    </source>
</evidence>
<evidence type="ECO:0000256" key="8">
    <source>
        <dbReference type="ARBA" id="ARBA00023049"/>
    </source>
</evidence>
<sequence length="740" mass="84182">MSDKNSDNETSENFSKSQRTNTVSGGTSHESRSVRKRSKRRRSPSSSSSSSSSSDSGSSTSSSVSRKHNKSHKRKKRGTKRGHQRDRRRLNKLRQEMCDLRKRAPFCDNDCSSRSNLNHLNSEEVVDGNISGELFNDCIEHDFDQNKSEPNFVFEIETKLKEPAVPKTPQNYLTTLNQIQHFESNEWCEVRFAETQKSYNHATGFVELEVNEEVKAYDSLRHLAYSDKAFAALTFCVLKQREALQTALRSLLDWGRSTDINYEGLSEKINEQFLNGEYYKVSSELLQLVCGHRADVIQMRRDGITNFLRDPLTKVAVRKIPPSCNHLFKAEALTSLLEKAGGVRKAFLPLNKQGLNTPASQAGPSKLAHHPSQGQVNRSVPSQGISHGCCASARISHANQPSQAQVNSNMGMALGSMFVRKYFDEISKNDTLTMTREIQQSFRELLRMTDWIDVRTKNLAAHKVDAMMLRIGYPDFILNKKELDERYKEVKIHPDKYFENILNILQHLTKMEQSRIGQPVNKTLWNTAPAVVNAYYSRNKNQIMFPAGILQPPFYHRHFPRSLNYGGIGVVIGHEITHGFDDKGRLFDCDGNLHRWWSDFAIEAFHRRAQCLIDQYGQYMVPEVNMKLDGVNTQGENIADNGGVKQAFRAYLHWVQQNNAADETLPGLNHTHTQLFFLNFAQVWCGAMRPEAMRNKLKTAVHSPGRFRVIGTLSNSLDFAREFQCPPGSPMNPVQKCSVW</sequence>
<comment type="caution">
    <text evidence="12">The sequence shown here is derived from an EMBL/GenBank/DDBJ whole genome shotgun (WGS) entry which is preliminary data.</text>
</comment>
<comment type="subcellular location">
    <subcellularLocation>
        <location evidence="2">Cell membrane</location>
        <topology evidence="2">Single-pass type II membrane protein</topology>
    </subcellularLocation>
</comment>
<evidence type="ECO:0000256" key="1">
    <source>
        <dbReference type="ARBA" id="ARBA00001947"/>
    </source>
</evidence>
<feature type="domain" description="Peptidase M13 N-terminal" evidence="11">
    <location>
        <begin position="404"/>
        <end position="474"/>
    </location>
</feature>
<evidence type="ECO:0000256" key="3">
    <source>
        <dbReference type="ARBA" id="ARBA00007357"/>
    </source>
</evidence>
<keyword evidence="7" id="KW-0862">Zinc</keyword>
<dbReference type="InterPro" id="IPR018497">
    <property type="entry name" value="Peptidase_M13_C"/>
</dbReference>
<feature type="region of interest" description="Disordered" evidence="9">
    <location>
        <begin position="1"/>
        <end position="92"/>
    </location>
</feature>
<dbReference type="PANTHER" id="PTHR11733:SF238">
    <property type="entry name" value="FI07649P-RELATED"/>
    <property type="match status" value="1"/>
</dbReference>
<keyword evidence="6" id="KW-0378">Hydrolase</keyword>
<evidence type="ECO:0000256" key="6">
    <source>
        <dbReference type="ARBA" id="ARBA00022801"/>
    </source>
</evidence>
<dbReference type="STRING" id="104452.A0A0L7L499"/>
<evidence type="ECO:0000256" key="7">
    <source>
        <dbReference type="ARBA" id="ARBA00022833"/>
    </source>
</evidence>
<feature type="compositionally biased region" description="Polar residues" evidence="9">
    <location>
        <begin position="354"/>
        <end position="363"/>
    </location>
</feature>
<organism evidence="12 13">
    <name type="scientific">Operophtera brumata</name>
    <name type="common">Winter moth</name>
    <name type="synonym">Phalaena brumata</name>
    <dbReference type="NCBI Taxonomy" id="104452"/>
    <lineage>
        <taxon>Eukaryota</taxon>
        <taxon>Metazoa</taxon>
        <taxon>Ecdysozoa</taxon>
        <taxon>Arthropoda</taxon>
        <taxon>Hexapoda</taxon>
        <taxon>Insecta</taxon>
        <taxon>Pterygota</taxon>
        <taxon>Neoptera</taxon>
        <taxon>Endopterygota</taxon>
        <taxon>Lepidoptera</taxon>
        <taxon>Glossata</taxon>
        <taxon>Ditrysia</taxon>
        <taxon>Geometroidea</taxon>
        <taxon>Geometridae</taxon>
        <taxon>Larentiinae</taxon>
        <taxon>Operophtera</taxon>
    </lineage>
</organism>
<feature type="compositionally biased region" description="Basic residues" evidence="9">
    <location>
        <begin position="65"/>
        <end position="92"/>
    </location>
</feature>
<dbReference type="PROSITE" id="PS51885">
    <property type="entry name" value="NEPRILYSIN"/>
    <property type="match status" value="1"/>
</dbReference>
<evidence type="ECO:0000256" key="2">
    <source>
        <dbReference type="ARBA" id="ARBA00004401"/>
    </source>
</evidence>
<evidence type="ECO:0000256" key="9">
    <source>
        <dbReference type="SAM" id="MobiDB-lite"/>
    </source>
</evidence>
<dbReference type="InterPro" id="IPR000718">
    <property type="entry name" value="Peptidase_M13"/>
</dbReference>